<dbReference type="AlphaFoldDB" id="A0A8J2L7S9"/>
<sequence length="122" mass="14086">MDRFNPIIQIKRSQCIKPRDPIRKQTVVRQFLKLIPNLFLRLVSGLVPRIFKGDITGSKMFKIPGTLWAATSALARDPLEIIGIFWRTVSSDENKRLDVLLVAEKLMNYNRIMLASFARLNM</sequence>
<accession>A0A8J2L7S9</accession>
<evidence type="ECO:0000313" key="2">
    <source>
        <dbReference type="Proteomes" id="UP000708208"/>
    </source>
</evidence>
<comment type="caution">
    <text evidence="1">The sequence shown here is derived from an EMBL/GenBank/DDBJ whole genome shotgun (WGS) entry which is preliminary data.</text>
</comment>
<gene>
    <name evidence="1" type="ORF">AFUS01_LOCUS37252</name>
</gene>
<proteinExistence type="predicted"/>
<feature type="non-terminal residue" evidence="1">
    <location>
        <position position="122"/>
    </location>
</feature>
<organism evidence="1 2">
    <name type="scientific">Allacma fusca</name>
    <dbReference type="NCBI Taxonomy" id="39272"/>
    <lineage>
        <taxon>Eukaryota</taxon>
        <taxon>Metazoa</taxon>
        <taxon>Ecdysozoa</taxon>
        <taxon>Arthropoda</taxon>
        <taxon>Hexapoda</taxon>
        <taxon>Collembola</taxon>
        <taxon>Symphypleona</taxon>
        <taxon>Sminthuridae</taxon>
        <taxon>Allacma</taxon>
    </lineage>
</organism>
<dbReference type="Proteomes" id="UP000708208">
    <property type="component" value="Unassembled WGS sequence"/>
</dbReference>
<keyword evidence="2" id="KW-1185">Reference proteome</keyword>
<reference evidence="1" key="1">
    <citation type="submission" date="2021-06" db="EMBL/GenBank/DDBJ databases">
        <authorList>
            <person name="Hodson N. C."/>
            <person name="Mongue J. A."/>
            <person name="Jaron S. K."/>
        </authorList>
    </citation>
    <scope>NUCLEOTIDE SEQUENCE</scope>
</reference>
<protein>
    <submittedName>
        <fullName evidence="1">Uncharacterized protein</fullName>
    </submittedName>
</protein>
<name>A0A8J2L7S9_9HEXA</name>
<dbReference type="EMBL" id="CAJVCH010542821">
    <property type="protein sequence ID" value="CAG7827257.1"/>
    <property type="molecule type" value="Genomic_DNA"/>
</dbReference>
<evidence type="ECO:0000313" key="1">
    <source>
        <dbReference type="EMBL" id="CAG7827257.1"/>
    </source>
</evidence>